<accession>A0A5R9LPJ3</accession>
<gene>
    <name evidence="4" type="ORF">FE839_00120</name>
</gene>
<evidence type="ECO:0000256" key="1">
    <source>
        <dbReference type="ARBA" id="ARBA00022801"/>
    </source>
</evidence>
<dbReference type="Pfam" id="PF01546">
    <property type="entry name" value="Peptidase_M20"/>
    <property type="match status" value="1"/>
</dbReference>
<dbReference type="Gene3D" id="3.30.70.360">
    <property type="match status" value="1"/>
</dbReference>
<feature type="domain" description="Peptidase M20 dimerisation" evidence="3">
    <location>
        <begin position="194"/>
        <end position="285"/>
    </location>
</feature>
<dbReference type="GO" id="GO:0016805">
    <property type="term" value="F:dipeptidase activity"/>
    <property type="evidence" value="ECO:0007669"/>
    <property type="project" value="InterPro"/>
</dbReference>
<name>A0A5R9LPJ3_9ENTR</name>
<protein>
    <recommendedName>
        <fullName evidence="2">Peptidase M20 domain-containing protein 2</fullName>
    </recommendedName>
</protein>
<dbReference type="SUPFAM" id="SSF53187">
    <property type="entry name" value="Zn-dependent exopeptidases"/>
    <property type="match status" value="1"/>
</dbReference>
<dbReference type="Gene3D" id="3.40.630.10">
    <property type="entry name" value="Zn peptidases"/>
    <property type="match status" value="1"/>
</dbReference>
<dbReference type="PANTHER" id="PTHR30575">
    <property type="entry name" value="PEPTIDASE M20"/>
    <property type="match status" value="1"/>
</dbReference>
<organism evidence="4 5">
    <name type="scientific">Klebsiella indica</name>
    <dbReference type="NCBI Taxonomy" id="2582917"/>
    <lineage>
        <taxon>Bacteria</taxon>
        <taxon>Pseudomonadati</taxon>
        <taxon>Pseudomonadota</taxon>
        <taxon>Gammaproteobacteria</taxon>
        <taxon>Enterobacterales</taxon>
        <taxon>Enterobacteriaceae</taxon>
        <taxon>Klebsiella/Raoultella group</taxon>
        <taxon>Klebsiella</taxon>
    </lineage>
</organism>
<keyword evidence="5" id="KW-1185">Reference proteome</keyword>
<comment type="caution">
    <text evidence="4">The sequence shown here is derived from an EMBL/GenBank/DDBJ whole genome shotgun (WGS) entry which is preliminary data.</text>
</comment>
<keyword evidence="1" id="KW-0378">Hydrolase</keyword>
<evidence type="ECO:0000259" key="3">
    <source>
        <dbReference type="Pfam" id="PF07687"/>
    </source>
</evidence>
<dbReference type="InterPro" id="IPR036264">
    <property type="entry name" value="Bact_exopeptidase_dim_dom"/>
</dbReference>
<dbReference type="InterPro" id="IPR002933">
    <property type="entry name" value="Peptidase_M20"/>
</dbReference>
<dbReference type="InterPro" id="IPR052030">
    <property type="entry name" value="Peptidase_M20/M20A_hydrolases"/>
</dbReference>
<proteinExistence type="inferred from homology"/>
<evidence type="ECO:0000256" key="2">
    <source>
        <dbReference type="PIRNR" id="PIRNR037226"/>
    </source>
</evidence>
<dbReference type="InterPro" id="IPR017144">
    <property type="entry name" value="Xaa-Arg_dipeptidase"/>
</dbReference>
<dbReference type="PANTHER" id="PTHR30575:SF3">
    <property type="entry name" value="PEPTIDASE M20 DIMERISATION DOMAIN-CONTAINING PROTEIN"/>
    <property type="match status" value="1"/>
</dbReference>
<evidence type="ECO:0000313" key="5">
    <source>
        <dbReference type="Proteomes" id="UP000307430"/>
    </source>
</evidence>
<dbReference type="SUPFAM" id="SSF55031">
    <property type="entry name" value="Bacterial exopeptidase dimerisation domain"/>
    <property type="match status" value="1"/>
</dbReference>
<comment type="similarity">
    <text evidence="2">Belongs to the peptidase M20A family.</text>
</comment>
<dbReference type="InterPro" id="IPR011650">
    <property type="entry name" value="Peptidase_M20_dimer"/>
</dbReference>
<reference evidence="4 5" key="1">
    <citation type="submission" date="2019-05" db="EMBL/GenBank/DDBJ databases">
        <title>Genome sequence of Klebsiella sp strain TOUT106.</title>
        <authorList>
            <person name="Rahi P."/>
            <person name="Chaudhari D."/>
        </authorList>
    </citation>
    <scope>NUCLEOTIDE SEQUENCE [LARGE SCALE GENOMIC DNA]</scope>
    <source>
        <strain evidence="4 5">TOUT106</strain>
    </source>
</reference>
<dbReference type="Proteomes" id="UP000307430">
    <property type="component" value="Unassembled WGS sequence"/>
</dbReference>
<dbReference type="GO" id="GO:0005737">
    <property type="term" value="C:cytoplasm"/>
    <property type="evidence" value="ECO:0007669"/>
    <property type="project" value="TreeGrafter"/>
</dbReference>
<dbReference type="GO" id="GO:0046657">
    <property type="term" value="P:folic acid catabolic process"/>
    <property type="evidence" value="ECO:0007669"/>
    <property type="project" value="TreeGrafter"/>
</dbReference>
<dbReference type="PIRSF" id="PIRSF037226">
    <property type="entry name" value="Amidohydrolase_ACY1L2_prd"/>
    <property type="match status" value="1"/>
</dbReference>
<dbReference type="Pfam" id="PF07687">
    <property type="entry name" value="M20_dimer"/>
    <property type="match status" value="1"/>
</dbReference>
<sequence>MVLLVRQTNDCLILLTLENEMKTYDKLTYDFDIALKKHAPRAQQVNICLAEHPEISGNEQRSSEEHIRFLTTLGLTVEKNYCDIPYAYFAHVVKKANAQYKMVIIAEYDALPDIGHACGHCASGSISLLAAAGLKEIEDALDVDIDIIGTPDEEYTGQKVPMVAKGIFDKYDFAMMIHMGSGVSTANYQIVSLSAFRVRYRGVSSHAAAAPFLGKNALDAATLLMTSCGLLRQQLRPGTIMSYYVVNGGTVSNSIPDFCELEFILRHDRKSYLQEIKTKVLNCIKGAAIMTDTQYEIEFVGNEFADMPYLKTGTDTVCEVFNELGIKNEPTIPITISTDIGNVGYACPSMHPILAVCEQNYPLHTKELAAEMIKPTINTTIENGGKVLGHTFLKFITEKERFTTIRADFTLAVTA</sequence>
<dbReference type="EMBL" id="VCHQ01000001">
    <property type="protein sequence ID" value="TLV23832.1"/>
    <property type="molecule type" value="Genomic_DNA"/>
</dbReference>
<evidence type="ECO:0000313" key="4">
    <source>
        <dbReference type="EMBL" id="TLV23832.1"/>
    </source>
</evidence>
<dbReference type="AlphaFoldDB" id="A0A5R9LPJ3"/>
<dbReference type="GO" id="GO:0071713">
    <property type="term" value="F:para-aminobenzoyl-glutamate hydrolase activity"/>
    <property type="evidence" value="ECO:0007669"/>
    <property type="project" value="TreeGrafter"/>
</dbReference>